<gene>
    <name evidence="1" type="ORF">PPENT_87.1.T0330094</name>
</gene>
<organism evidence="1 2">
    <name type="scientific">Paramecium pentaurelia</name>
    <dbReference type="NCBI Taxonomy" id="43138"/>
    <lineage>
        <taxon>Eukaryota</taxon>
        <taxon>Sar</taxon>
        <taxon>Alveolata</taxon>
        <taxon>Ciliophora</taxon>
        <taxon>Intramacronucleata</taxon>
        <taxon>Oligohymenophorea</taxon>
        <taxon>Peniculida</taxon>
        <taxon>Parameciidae</taxon>
        <taxon>Paramecium</taxon>
    </lineage>
</organism>
<sequence length="93" mass="10907">MICLSERKISIHQNKGLVQLPEISKSSELLIEQQSIVIYKNQQENKTLISRQGYLLYKITLNKLEGLGQNRQLFQIIQIASINIKNTLWRYFT</sequence>
<evidence type="ECO:0000313" key="1">
    <source>
        <dbReference type="EMBL" id="CAD8159363.1"/>
    </source>
</evidence>
<evidence type="ECO:0000313" key="2">
    <source>
        <dbReference type="Proteomes" id="UP000689195"/>
    </source>
</evidence>
<proteinExistence type="predicted"/>
<protein>
    <submittedName>
        <fullName evidence="1">Uncharacterized protein</fullName>
    </submittedName>
</protein>
<comment type="caution">
    <text evidence="1">The sequence shown here is derived from an EMBL/GenBank/DDBJ whole genome shotgun (WGS) entry which is preliminary data.</text>
</comment>
<dbReference type="Proteomes" id="UP000689195">
    <property type="component" value="Unassembled WGS sequence"/>
</dbReference>
<dbReference type="EMBL" id="CAJJDO010000033">
    <property type="protein sequence ID" value="CAD8159363.1"/>
    <property type="molecule type" value="Genomic_DNA"/>
</dbReference>
<keyword evidence="2" id="KW-1185">Reference proteome</keyword>
<reference evidence="1" key="1">
    <citation type="submission" date="2021-01" db="EMBL/GenBank/DDBJ databases">
        <authorList>
            <consortium name="Genoscope - CEA"/>
            <person name="William W."/>
        </authorList>
    </citation>
    <scope>NUCLEOTIDE SEQUENCE</scope>
</reference>
<dbReference type="AlphaFoldDB" id="A0A8S1U5N1"/>
<name>A0A8S1U5N1_9CILI</name>
<accession>A0A8S1U5N1</accession>
<dbReference type="OrthoDB" id="10391155at2759"/>